<dbReference type="OrthoDB" id="75250at2759"/>
<dbReference type="InterPro" id="IPR051696">
    <property type="entry name" value="DENN_Domain_GEFs"/>
</dbReference>
<dbReference type="GeneID" id="20237397"/>
<dbReference type="KEGG" id="lgi:LOTGIDRAFT_157518"/>
<dbReference type="GO" id="GO:0031410">
    <property type="term" value="C:cytoplasmic vesicle"/>
    <property type="evidence" value="ECO:0007669"/>
    <property type="project" value="TreeGrafter"/>
</dbReference>
<dbReference type="OMA" id="MSITGPH"/>
<gene>
    <name evidence="2" type="ORF">LOTGIDRAFT_157518</name>
</gene>
<dbReference type="InterPro" id="IPR005113">
    <property type="entry name" value="uDENN_dom"/>
</dbReference>
<protein>
    <recommendedName>
        <fullName evidence="1">UDENN domain-containing protein</fullName>
    </recommendedName>
</protein>
<keyword evidence="3" id="KW-1185">Reference proteome</keyword>
<dbReference type="AlphaFoldDB" id="V4ABK1"/>
<dbReference type="PANTHER" id="PTHR12296:SF30">
    <property type="entry name" value="DENN DOMAIN-CONTAINING PROTEIN CRAG"/>
    <property type="match status" value="1"/>
</dbReference>
<dbReference type="GO" id="GO:0032483">
    <property type="term" value="P:regulation of Rab protein signal transduction"/>
    <property type="evidence" value="ECO:0007669"/>
    <property type="project" value="TreeGrafter"/>
</dbReference>
<evidence type="ECO:0000313" key="3">
    <source>
        <dbReference type="Proteomes" id="UP000030746"/>
    </source>
</evidence>
<dbReference type="InterPro" id="IPR037516">
    <property type="entry name" value="Tripartite_DENN"/>
</dbReference>
<dbReference type="STRING" id="225164.V4ABK1"/>
<dbReference type="Gene3D" id="3.30.450.200">
    <property type="match status" value="1"/>
</dbReference>
<reference evidence="2 3" key="1">
    <citation type="journal article" date="2013" name="Nature">
        <title>Insights into bilaterian evolution from three spiralian genomes.</title>
        <authorList>
            <person name="Simakov O."/>
            <person name="Marletaz F."/>
            <person name="Cho S.J."/>
            <person name="Edsinger-Gonzales E."/>
            <person name="Havlak P."/>
            <person name="Hellsten U."/>
            <person name="Kuo D.H."/>
            <person name="Larsson T."/>
            <person name="Lv J."/>
            <person name="Arendt D."/>
            <person name="Savage R."/>
            <person name="Osoegawa K."/>
            <person name="de Jong P."/>
            <person name="Grimwood J."/>
            <person name="Chapman J.A."/>
            <person name="Shapiro H."/>
            <person name="Aerts A."/>
            <person name="Otillar R.P."/>
            <person name="Terry A.Y."/>
            <person name="Boore J.L."/>
            <person name="Grigoriev I.V."/>
            <person name="Lindberg D.R."/>
            <person name="Seaver E.C."/>
            <person name="Weisblat D.A."/>
            <person name="Putnam N.H."/>
            <person name="Rokhsar D.S."/>
        </authorList>
    </citation>
    <scope>NUCLEOTIDE SEQUENCE [LARGE SCALE GENOMIC DNA]</scope>
</reference>
<dbReference type="Pfam" id="PF03456">
    <property type="entry name" value="uDENN"/>
    <property type="match status" value="1"/>
</dbReference>
<dbReference type="SMART" id="SM00800">
    <property type="entry name" value="uDENN"/>
    <property type="match status" value="1"/>
</dbReference>
<dbReference type="Proteomes" id="UP000030746">
    <property type="component" value="Unassembled WGS sequence"/>
</dbReference>
<accession>V4ABK1</accession>
<evidence type="ECO:0000259" key="1">
    <source>
        <dbReference type="PROSITE" id="PS50211"/>
    </source>
</evidence>
<name>V4ABK1_LOTGI</name>
<organism evidence="2 3">
    <name type="scientific">Lottia gigantea</name>
    <name type="common">Giant owl limpet</name>
    <dbReference type="NCBI Taxonomy" id="225164"/>
    <lineage>
        <taxon>Eukaryota</taxon>
        <taxon>Metazoa</taxon>
        <taxon>Spiralia</taxon>
        <taxon>Lophotrochozoa</taxon>
        <taxon>Mollusca</taxon>
        <taxon>Gastropoda</taxon>
        <taxon>Patellogastropoda</taxon>
        <taxon>Lottioidea</taxon>
        <taxon>Lottiidae</taxon>
        <taxon>Lottia</taxon>
    </lineage>
</organism>
<dbReference type="HOGENOM" id="CLU_1681957_0_0_1"/>
<dbReference type="EMBL" id="KB200521">
    <property type="protein sequence ID" value="ESP01339.1"/>
    <property type="molecule type" value="Genomic_DNA"/>
</dbReference>
<dbReference type="PANTHER" id="PTHR12296">
    <property type="entry name" value="DENN DOMAIN-CONTAINING PROTEIN 4"/>
    <property type="match status" value="1"/>
</dbReference>
<evidence type="ECO:0000313" key="2">
    <source>
        <dbReference type="EMBL" id="ESP01339.1"/>
    </source>
</evidence>
<dbReference type="CTD" id="20237397"/>
<dbReference type="PROSITE" id="PS50211">
    <property type="entry name" value="DENN"/>
    <property type="match status" value="1"/>
</dbReference>
<dbReference type="InterPro" id="IPR001194">
    <property type="entry name" value="cDENN_dom"/>
</dbReference>
<dbReference type="GO" id="GO:0005085">
    <property type="term" value="F:guanyl-nucleotide exchange factor activity"/>
    <property type="evidence" value="ECO:0007669"/>
    <property type="project" value="UniProtKB-ARBA"/>
</dbReference>
<proteinExistence type="predicted"/>
<sequence>MIAEYLFLDKSIKFDPAILDRYPAVEYDGFSLPKSVPMFCLPMGATVECWSAKAQHPLPVFSTFVLTDAEGDRIFGAAVTFYEEYSEDRLSDLQMRHLGLKNKHIREQYRILKTVHSNKSICLLSHYPFFDAFKKFLSCLYKICITGPHDVPIERSFRFGTQHNIQNIN</sequence>
<dbReference type="RefSeq" id="XP_009047973.1">
    <property type="nucleotide sequence ID" value="XM_009049725.1"/>
</dbReference>
<feature type="domain" description="UDENN" evidence="1">
    <location>
        <begin position="1"/>
        <end position="169"/>
    </location>
</feature>
<dbReference type="Pfam" id="PF02141">
    <property type="entry name" value="DENN"/>
    <property type="match status" value="1"/>
</dbReference>